<evidence type="ECO:0000256" key="7">
    <source>
        <dbReference type="ARBA" id="ARBA00023203"/>
    </source>
</evidence>
<dbReference type="Gene3D" id="3.40.50.300">
    <property type="entry name" value="P-loop containing nucleotide triphosphate hydrolases"/>
    <property type="match status" value="1"/>
</dbReference>
<dbReference type="Pfam" id="PF00735">
    <property type="entry name" value="Septin"/>
    <property type="match status" value="2"/>
</dbReference>
<evidence type="ECO:0000256" key="6">
    <source>
        <dbReference type="ARBA" id="ARBA00023175"/>
    </source>
</evidence>
<dbReference type="Proteomes" id="UP000605970">
    <property type="component" value="Unassembled WGS sequence"/>
</dbReference>
<keyword evidence="6 8" id="KW-0505">Motor protein</keyword>
<dbReference type="SUPFAM" id="SSF52540">
    <property type="entry name" value="P-loop containing nucleoside triphosphate hydrolases"/>
    <property type="match status" value="2"/>
</dbReference>
<keyword evidence="7 8" id="KW-0009">Actin-binding</keyword>
<evidence type="ECO:0000259" key="11">
    <source>
        <dbReference type="PROSITE" id="PS51719"/>
    </source>
</evidence>
<comment type="caution">
    <text evidence="8">Lacks conserved residue(s) required for the propagation of feature annotation.</text>
</comment>
<keyword evidence="9" id="KW-0342">GTP-binding</keyword>
<name>A0A8T0A1N8_9BILA</name>
<keyword evidence="13" id="KW-1185">Reference proteome</keyword>
<accession>A0A8T0A1N8</accession>
<dbReference type="AlphaFoldDB" id="A0A8T0A1N8"/>
<evidence type="ECO:0000259" key="10">
    <source>
        <dbReference type="PROSITE" id="PS51456"/>
    </source>
</evidence>
<dbReference type="InterPro" id="IPR030379">
    <property type="entry name" value="G_SEPTIN_dom"/>
</dbReference>
<keyword evidence="2 8" id="KW-0547">Nucleotide-binding</keyword>
<dbReference type="InterPro" id="IPR016491">
    <property type="entry name" value="Septin"/>
</dbReference>
<dbReference type="GO" id="GO:0005524">
    <property type="term" value="F:ATP binding"/>
    <property type="evidence" value="ECO:0007669"/>
    <property type="project" value="UniProtKB-UniRule"/>
</dbReference>
<evidence type="ECO:0000313" key="12">
    <source>
        <dbReference type="EMBL" id="KAF7640004.1"/>
    </source>
</evidence>
<keyword evidence="4" id="KW-0175">Coiled coil</keyword>
<dbReference type="CDD" id="cd01850">
    <property type="entry name" value="CDC_Septin"/>
    <property type="match status" value="1"/>
</dbReference>
<dbReference type="Gene3D" id="1.20.58.530">
    <property type="match status" value="1"/>
</dbReference>
<dbReference type="GO" id="GO:0016459">
    <property type="term" value="C:myosin complex"/>
    <property type="evidence" value="ECO:0007669"/>
    <property type="project" value="UniProtKB-KW"/>
</dbReference>
<keyword evidence="3 8" id="KW-0067">ATP-binding</keyword>
<dbReference type="GO" id="GO:0051015">
    <property type="term" value="F:actin filament binding"/>
    <property type="evidence" value="ECO:0007669"/>
    <property type="project" value="TreeGrafter"/>
</dbReference>
<evidence type="ECO:0000256" key="3">
    <source>
        <dbReference type="ARBA" id="ARBA00022840"/>
    </source>
</evidence>
<dbReference type="SMART" id="SM00242">
    <property type="entry name" value="MYSc"/>
    <property type="match status" value="1"/>
</dbReference>
<evidence type="ECO:0000256" key="9">
    <source>
        <dbReference type="RuleBase" id="RU004560"/>
    </source>
</evidence>
<protein>
    <recommendedName>
        <fullName evidence="14">Myosin motor domain-containing protein</fullName>
    </recommendedName>
</protein>
<feature type="domain" description="Myosin motor" evidence="10">
    <location>
        <begin position="1"/>
        <end position="400"/>
    </location>
</feature>
<proteinExistence type="inferred from homology"/>
<evidence type="ECO:0000313" key="13">
    <source>
        <dbReference type="Proteomes" id="UP000605970"/>
    </source>
</evidence>
<comment type="caution">
    <text evidence="12">The sequence shown here is derived from an EMBL/GenBank/DDBJ whole genome shotgun (WGS) entry which is preliminary data.</text>
</comment>
<feature type="binding site" evidence="8">
    <location>
        <begin position="5"/>
        <end position="12"/>
    </location>
    <ligand>
        <name>ATP</name>
        <dbReference type="ChEBI" id="CHEBI:30616"/>
    </ligand>
</feature>
<comment type="similarity">
    <text evidence="1 8">Belongs to the TRAFAC class myosin-kinesin ATPase superfamily. Myosin family.</text>
</comment>
<dbReference type="GO" id="GO:0000146">
    <property type="term" value="F:microfilament motor activity"/>
    <property type="evidence" value="ECO:0007669"/>
    <property type="project" value="TreeGrafter"/>
</dbReference>
<dbReference type="Pfam" id="PF00063">
    <property type="entry name" value="Myosin_head"/>
    <property type="match status" value="1"/>
</dbReference>
<dbReference type="Gene3D" id="1.20.120.720">
    <property type="entry name" value="Myosin VI head, motor domain, U50 subdomain"/>
    <property type="match status" value="1"/>
</dbReference>
<dbReference type="GO" id="GO:0005737">
    <property type="term" value="C:cytoplasm"/>
    <property type="evidence" value="ECO:0007669"/>
    <property type="project" value="TreeGrafter"/>
</dbReference>
<keyword evidence="5 8" id="KW-0518">Myosin</keyword>
<dbReference type="PANTHER" id="PTHR13140">
    <property type="entry name" value="MYOSIN"/>
    <property type="match status" value="1"/>
</dbReference>
<comment type="similarity">
    <text evidence="9">Belongs to the TRAFAC class TrmE-Era-EngA-EngB-Septin-like GTPase superfamily. Septin GTPase family.</text>
</comment>
<reference evidence="12" key="1">
    <citation type="journal article" date="2020" name="Ecol. Evol.">
        <title>Genome structure and content of the rice root-knot nematode (Meloidogyne graminicola).</title>
        <authorList>
            <person name="Phan N.T."/>
            <person name="Danchin E.G.J."/>
            <person name="Klopp C."/>
            <person name="Perfus-Barbeoch L."/>
            <person name="Kozlowski D.K."/>
            <person name="Koutsovoulos G.D."/>
            <person name="Lopez-Roques C."/>
            <person name="Bouchez O."/>
            <person name="Zahm M."/>
            <person name="Besnard G."/>
            <person name="Bellafiore S."/>
        </authorList>
    </citation>
    <scope>NUCLEOTIDE SEQUENCE</scope>
    <source>
        <strain evidence="12">VN-18</strain>
    </source>
</reference>
<dbReference type="PROSITE" id="PS51456">
    <property type="entry name" value="MYOSIN_MOTOR"/>
    <property type="match status" value="1"/>
</dbReference>
<dbReference type="EMBL" id="JABEBT010000002">
    <property type="protein sequence ID" value="KAF7640004.1"/>
    <property type="molecule type" value="Genomic_DNA"/>
</dbReference>
<organism evidence="12 13">
    <name type="scientific">Meloidogyne graminicola</name>
    <dbReference type="NCBI Taxonomy" id="189291"/>
    <lineage>
        <taxon>Eukaryota</taxon>
        <taxon>Metazoa</taxon>
        <taxon>Ecdysozoa</taxon>
        <taxon>Nematoda</taxon>
        <taxon>Chromadorea</taxon>
        <taxon>Rhabditida</taxon>
        <taxon>Tylenchina</taxon>
        <taxon>Tylenchomorpha</taxon>
        <taxon>Tylenchoidea</taxon>
        <taxon>Meloidogynidae</taxon>
        <taxon>Meloidogyninae</taxon>
        <taxon>Meloidogyne</taxon>
    </lineage>
</organism>
<dbReference type="PANTHER" id="PTHR13140:SF857">
    <property type="entry name" value="MYOSIN-11"/>
    <property type="match status" value="1"/>
</dbReference>
<feature type="domain" description="Septin-type G" evidence="11">
    <location>
        <begin position="449"/>
        <end position="771"/>
    </location>
</feature>
<dbReference type="Gene3D" id="3.40.850.10">
    <property type="entry name" value="Kinesin motor domain"/>
    <property type="match status" value="1"/>
</dbReference>
<dbReference type="PROSITE" id="PS51719">
    <property type="entry name" value="G_SEPTIN"/>
    <property type="match status" value="1"/>
</dbReference>
<dbReference type="OrthoDB" id="312459at2759"/>
<dbReference type="GO" id="GO:0016020">
    <property type="term" value="C:membrane"/>
    <property type="evidence" value="ECO:0007669"/>
    <property type="project" value="TreeGrafter"/>
</dbReference>
<dbReference type="InterPro" id="IPR036961">
    <property type="entry name" value="Kinesin_motor_dom_sf"/>
</dbReference>
<dbReference type="InterPro" id="IPR027417">
    <property type="entry name" value="P-loop_NTPase"/>
</dbReference>
<evidence type="ECO:0000256" key="1">
    <source>
        <dbReference type="ARBA" id="ARBA00008314"/>
    </source>
</evidence>
<dbReference type="GO" id="GO:0007015">
    <property type="term" value="P:actin filament organization"/>
    <property type="evidence" value="ECO:0007669"/>
    <property type="project" value="TreeGrafter"/>
</dbReference>
<sequence length="805" mass="92794">MLITGESGAGKTENTKKVIAYFASVGASQAEAVKDKPKQKMITLEDQIVQTNPVLEAFGNAKTVRNNNSSRFGKFIRIHFNRSGKVASCDIEHCFKSRVIRQAPGERCYHIFYQICSGFKPDLMKKLKLNKPLKDYWSVAQAELTIDGIDDKEEFKLTDEAFDVLNFNETEKMDCYKMMGGIMHMGNMKFKQRPREEQAEPDETEEATFAAENFGIDVEQQLTALTKPRVRVGSEWVSKGQNLDQVNWAIGAMSKALYARVFEWLVKKCNLTLDQKGLSRDSFIGVLDIAGFEIFDFNSFEQLWINFVNEKLQQFFNHHMFVLEQEEYAREGIAWTFIDFGLDLQACIELIEKPMGIISMLDEECIVPKASDLTYAQKLTDQHLGKHPNFEKPKPPKRKTRIVLFCQLPFHMSTITEVSRGKSVISSRNIDYVGFANFPNQIFRRCIKNGFEFSLMVVGQSGLGKSTFLNTLFMAELHDLKCNNLLELKSTVKIESKTFRLVENDVRLKQMEWLSGRAFDQCERSSLKEGSIISLTVVDTPGFGDFIDNSKCWEPIVKYIDNRFADYLAEETKVDRSLKIEDKRIHLCIYFISPNGQGLKQLDIAFMKQLQDRVNIVPLIAKADTLTQNELCRFRQQIMDDMRKNNISFYKFPEQFNYEQQPSVLGVTTNGKTQNQHTGGNNISFQLEKRIPFAIVGSTHIKELLVSGEKRASKQKFRVREYPWGVVEVDNLAHNDFIALRDMIIRNNLIDLIETTKCLHYENYRMRNLPKSSFDEDSFTQTEEEILARQLEAEDTRRKQEALFQ</sequence>
<dbReference type="FunFam" id="1.20.120.720:FF:000001">
    <property type="entry name" value="Myosin heavy chain, muscle"/>
    <property type="match status" value="1"/>
</dbReference>
<evidence type="ECO:0000256" key="8">
    <source>
        <dbReference type="PROSITE-ProRule" id="PRU00782"/>
    </source>
</evidence>
<dbReference type="GO" id="GO:0005525">
    <property type="term" value="F:GTP binding"/>
    <property type="evidence" value="ECO:0007669"/>
    <property type="project" value="UniProtKB-KW"/>
</dbReference>
<evidence type="ECO:0000256" key="2">
    <source>
        <dbReference type="ARBA" id="ARBA00022741"/>
    </source>
</evidence>
<gene>
    <name evidence="12" type="ORF">Mgra_00000449</name>
</gene>
<evidence type="ECO:0000256" key="5">
    <source>
        <dbReference type="ARBA" id="ARBA00023123"/>
    </source>
</evidence>
<evidence type="ECO:0008006" key="14">
    <source>
        <dbReference type="Google" id="ProtNLM"/>
    </source>
</evidence>
<evidence type="ECO:0000256" key="4">
    <source>
        <dbReference type="ARBA" id="ARBA00023054"/>
    </source>
</evidence>
<dbReference type="PRINTS" id="PR00193">
    <property type="entry name" value="MYOSINHEAVY"/>
</dbReference>
<dbReference type="InterPro" id="IPR001609">
    <property type="entry name" value="Myosin_head_motor_dom-like"/>
</dbReference>